<dbReference type="RefSeq" id="WP_150062811.1">
    <property type="nucleotide sequence ID" value="NZ_JACHII010000009.1"/>
</dbReference>
<reference evidence="2 3" key="1">
    <citation type="submission" date="2019-09" db="EMBL/GenBank/DDBJ databases">
        <title>Genome sequence of Roseospira marina, one of the more divergent members of the non-sulfur purple photosynthetic bacterial family, the Rhodospirillaceae.</title>
        <authorList>
            <person name="Meyer T."/>
            <person name="Kyndt J."/>
        </authorList>
    </citation>
    <scope>NUCLEOTIDE SEQUENCE [LARGE SCALE GENOMIC DNA]</scope>
    <source>
        <strain evidence="2 3">DSM 15113</strain>
    </source>
</reference>
<accession>A0A5M6IA65</accession>
<keyword evidence="1" id="KW-0472">Membrane</keyword>
<sequence length="105" mass="11469">MRLDGVSRVQIHPQEGGRGDVILARLLDRPAVGRVRGEVEIFAALAIVDPPRQPVRVGYRTFEFFDVFLLVAVVYLVLTALAAEVLQRVERQVYVPGVTTVGGGA</sequence>
<feature type="transmembrane region" description="Helical" evidence="1">
    <location>
        <begin position="64"/>
        <end position="83"/>
    </location>
</feature>
<comment type="caution">
    <text evidence="2">The sequence shown here is derived from an EMBL/GenBank/DDBJ whole genome shotgun (WGS) entry which is preliminary data.</text>
</comment>
<keyword evidence="1" id="KW-1133">Transmembrane helix</keyword>
<gene>
    <name evidence="2" type="ORF">F1188_12745</name>
</gene>
<keyword evidence="3" id="KW-1185">Reference proteome</keyword>
<evidence type="ECO:0000313" key="2">
    <source>
        <dbReference type="EMBL" id="KAA5605141.1"/>
    </source>
</evidence>
<evidence type="ECO:0000313" key="3">
    <source>
        <dbReference type="Proteomes" id="UP000324065"/>
    </source>
</evidence>
<dbReference type="AlphaFoldDB" id="A0A5M6IA65"/>
<protein>
    <recommendedName>
        <fullName evidence="4">Amino acid ABC transporter permease</fullName>
    </recommendedName>
</protein>
<dbReference type="EMBL" id="VWPJ01000011">
    <property type="protein sequence ID" value="KAA5605141.1"/>
    <property type="molecule type" value="Genomic_DNA"/>
</dbReference>
<dbReference type="Proteomes" id="UP000324065">
    <property type="component" value="Unassembled WGS sequence"/>
</dbReference>
<evidence type="ECO:0008006" key="4">
    <source>
        <dbReference type="Google" id="ProtNLM"/>
    </source>
</evidence>
<evidence type="ECO:0000256" key="1">
    <source>
        <dbReference type="SAM" id="Phobius"/>
    </source>
</evidence>
<organism evidence="2 3">
    <name type="scientific">Roseospira marina</name>
    <dbReference type="NCBI Taxonomy" id="140057"/>
    <lineage>
        <taxon>Bacteria</taxon>
        <taxon>Pseudomonadati</taxon>
        <taxon>Pseudomonadota</taxon>
        <taxon>Alphaproteobacteria</taxon>
        <taxon>Rhodospirillales</taxon>
        <taxon>Rhodospirillaceae</taxon>
        <taxon>Roseospira</taxon>
    </lineage>
</organism>
<name>A0A5M6IA65_9PROT</name>
<proteinExistence type="predicted"/>
<keyword evidence="1" id="KW-0812">Transmembrane</keyword>